<dbReference type="Gene3D" id="3.40.50.150">
    <property type="entry name" value="Vaccinia Virus protein VP39"/>
    <property type="match status" value="1"/>
</dbReference>
<comment type="caution">
    <text evidence="2">The sequence shown here is derived from an EMBL/GenBank/DDBJ whole genome shotgun (WGS) entry which is preliminary data.</text>
</comment>
<keyword evidence="2" id="KW-0489">Methyltransferase</keyword>
<gene>
    <name evidence="2" type="ORF">IPJ27_18315</name>
</gene>
<accession>A0A935UIH7</accession>
<protein>
    <submittedName>
        <fullName evidence="2">Class I SAM-dependent methyltransferase</fullName>
    </submittedName>
</protein>
<dbReference type="GO" id="GO:0032259">
    <property type="term" value="P:methylation"/>
    <property type="evidence" value="ECO:0007669"/>
    <property type="project" value="UniProtKB-KW"/>
</dbReference>
<dbReference type="PANTHER" id="PTHR43861:SF3">
    <property type="entry name" value="PUTATIVE (AFU_ORTHOLOGUE AFUA_2G14390)-RELATED"/>
    <property type="match status" value="1"/>
</dbReference>
<reference evidence="2 3" key="1">
    <citation type="submission" date="2020-10" db="EMBL/GenBank/DDBJ databases">
        <title>Connecting structure to function with the recovery of over 1000 high-quality activated sludge metagenome-assembled genomes encoding full-length rRNA genes using long-read sequencing.</title>
        <authorList>
            <person name="Singleton C.M."/>
            <person name="Petriglieri F."/>
            <person name="Kristensen J.M."/>
            <person name="Kirkegaard R.H."/>
            <person name="Michaelsen T.Y."/>
            <person name="Andersen M.H."/>
            <person name="Karst S.M."/>
            <person name="Dueholm M.S."/>
            <person name="Nielsen P.H."/>
            <person name="Albertsen M."/>
        </authorList>
    </citation>
    <scope>NUCLEOTIDE SEQUENCE [LARGE SCALE GENOMIC DNA]</scope>
    <source>
        <strain evidence="2">EsbW_18-Q3-R4-48_BATAC.285</strain>
    </source>
</reference>
<dbReference type="PANTHER" id="PTHR43861">
    <property type="entry name" value="TRANS-ACONITATE 2-METHYLTRANSFERASE-RELATED"/>
    <property type="match status" value="1"/>
</dbReference>
<dbReference type="EMBL" id="JADJMH010000020">
    <property type="protein sequence ID" value="MBK7676553.1"/>
    <property type="molecule type" value="Genomic_DNA"/>
</dbReference>
<dbReference type="AlphaFoldDB" id="A0A935UIH7"/>
<dbReference type="InterPro" id="IPR029063">
    <property type="entry name" value="SAM-dependent_MTases_sf"/>
</dbReference>
<evidence type="ECO:0000256" key="1">
    <source>
        <dbReference type="ARBA" id="ARBA00022679"/>
    </source>
</evidence>
<dbReference type="CDD" id="cd02440">
    <property type="entry name" value="AdoMet_MTases"/>
    <property type="match status" value="1"/>
</dbReference>
<dbReference type="Proteomes" id="UP000697998">
    <property type="component" value="Unassembled WGS sequence"/>
</dbReference>
<evidence type="ECO:0000313" key="2">
    <source>
        <dbReference type="EMBL" id="MBK7676553.1"/>
    </source>
</evidence>
<name>A0A935UIH7_9PROT</name>
<sequence length="209" mass="22866">METLPSTNHFDASARTWDCDPVKRARALAVAEGIRSLVPITPHMHALEYGCGTGLLSFALQPHLGHISLVDSSAGMLAVLEEKITANRITNMHPRQLDLVTDPLPAERHDLIYTLMTCHHIKDTTGLLRNLHALLASPGYLCIADLDAEDGSFHGQGFDGHNGFDRGALAACAESVGFRDIRFTTVFRMIKGEGSDSTEYPIFLMVARK</sequence>
<dbReference type="Pfam" id="PF13489">
    <property type="entry name" value="Methyltransf_23"/>
    <property type="match status" value="1"/>
</dbReference>
<keyword evidence="1" id="KW-0808">Transferase</keyword>
<dbReference type="GO" id="GO:0008168">
    <property type="term" value="F:methyltransferase activity"/>
    <property type="evidence" value="ECO:0007669"/>
    <property type="project" value="UniProtKB-KW"/>
</dbReference>
<organism evidence="2 3">
    <name type="scientific">Candidatus Accumulibacter proximus</name>
    <dbReference type="NCBI Taxonomy" id="2954385"/>
    <lineage>
        <taxon>Bacteria</taxon>
        <taxon>Pseudomonadati</taxon>
        <taxon>Pseudomonadota</taxon>
        <taxon>Betaproteobacteria</taxon>
        <taxon>Candidatus Accumulibacter</taxon>
    </lineage>
</organism>
<evidence type="ECO:0000313" key="3">
    <source>
        <dbReference type="Proteomes" id="UP000697998"/>
    </source>
</evidence>
<dbReference type="SUPFAM" id="SSF53335">
    <property type="entry name" value="S-adenosyl-L-methionine-dependent methyltransferases"/>
    <property type="match status" value="1"/>
</dbReference>
<proteinExistence type="predicted"/>